<dbReference type="AlphaFoldDB" id="A0A6P4YCS7"/>
<feature type="domain" description="Aminotransferase class V" evidence="2">
    <location>
        <begin position="77"/>
        <end position="444"/>
    </location>
</feature>
<dbReference type="InterPro" id="IPR015421">
    <property type="entry name" value="PyrdxlP-dep_Trfase_major"/>
</dbReference>
<reference evidence="4" key="1">
    <citation type="submission" date="2025-08" db="UniProtKB">
        <authorList>
            <consortium name="RefSeq"/>
        </authorList>
    </citation>
    <scope>IDENTIFICATION</scope>
    <source>
        <tissue evidence="4">Gonad</tissue>
    </source>
</reference>
<dbReference type="PANTHER" id="PTHR43686:SF1">
    <property type="entry name" value="AMINOTRAN_5 DOMAIN-CONTAINING PROTEIN"/>
    <property type="match status" value="1"/>
</dbReference>
<accession>A0A6P4YCS7</accession>
<dbReference type="PANTHER" id="PTHR43686">
    <property type="entry name" value="SULFURTRANSFERASE-RELATED"/>
    <property type="match status" value="1"/>
</dbReference>
<dbReference type="InterPro" id="IPR015422">
    <property type="entry name" value="PyrdxlP-dep_Trfase_small"/>
</dbReference>
<evidence type="ECO:0000259" key="2">
    <source>
        <dbReference type="Pfam" id="PF00266"/>
    </source>
</evidence>
<feature type="region of interest" description="Disordered" evidence="1">
    <location>
        <begin position="635"/>
        <end position="715"/>
    </location>
</feature>
<dbReference type="Proteomes" id="UP000515135">
    <property type="component" value="Unplaced"/>
</dbReference>
<dbReference type="InterPro" id="IPR015424">
    <property type="entry name" value="PyrdxlP-dep_Trfase"/>
</dbReference>
<keyword evidence="3" id="KW-1185">Reference proteome</keyword>
<dbReference type="GeneID" id="109466673"/>
<dbReference type="RefSeq" id="XP_019619969.1">
    <property type="nucleotide sequence ID" value="XM_019764410.1"/>
</dbReference>
<sequence length="738" mass="82144">MQAPGFGGTMRRNKAYAVSPPWATSTDFEMNKFKRPLANSLDRQEQATPDLMKYVNDNVIGRDKIIIGPYGPREVTYCDYVASGRSLKFIEDYIREEVLPLYGNTHTSTSAVSLQTSAFREQARKIIHNAVHAGPDDVVIFSGNGCTGALTTLIDAMTFTKPPVIFVGPFEHHSNLLPWRELMPKVVRIEESSKGTLDLKQLDNQLKTWQGRGHPMIGAFSAGSNITGIMTDTSRVSTLLHRYGALAIFDYAATAPYVDIDMNPPADRLTSSGEEENLAYKDAIVLSPHKLVGGPGTPGVLIAKKHLFTSTVPQPCGGGTVFFVSKHNQVYLKDVVERWEGGTPNIVGCVRAGLAFQLKQAIGASNIVRREDELVRRAFSAWSQCPNLILVGSHRAKRVPIFSFLIRHAQSGLLLHHNYVCTLLNDVFGIQARGGCACAGPYGQDLLGISDEMMRKFESLLLGRKPDVDSSGTKVADPTSREILKPGFARLNLVYFADEPCIQFVLRAIAMVAEHGWKLLPQYTFKRETAEWKHRSHHKQRPSRRGKRLGLDSVSYTSGQMTYTSVSSIPEKMPPANYQECLKMAEEVFESAEVKDKELEELGIELHDNPFEFDEDGAKFRWFLLPSEARRYLQQPELQQGPPKPLPFKVKTYEDGTTPNSQKARLHRRNTAQSSDSEAKPENGRIARPRVVPTGGRQRRVVSKRGDPQSTAVIRVRLPKVNNGSLVSMQQEEKAEAV</sequence>
<dbReference type="Gene3D" id="3.40.640.10">
    <property type="entry name" value="Type I PLP-dependent aspartate aminotransferase-like (Major domain)"/>
    <property type="match status" value="1"/>
</dbReference>
<dbReference type="KEGG" id="bbel:109466673"/>
<protein>
    <submittedName>
        <fullName evidence="4">Uncharacterized protein LOC109466673 isoform X1</fullName>
    </submittedName>
</protein>
<name>A0A6P4YCS7_BRABE</name>
<evidence type="ECO:0000313" key="3">
    <source>
        <dbReference type="Proteomes" id="UP000515135"/>
    </source>
</evidence>
<dbReference type="Gene3D" id="3.90.1150.10">
    <property type="entry name" value="Aspartate Aminotransferase, domain 1"/>
    <property type="match status" value="1"/>
</dbReference>
<organism evidence="3 4">
    <name type="scientific">Branchiostoma belcheri</name>
    <name type="common">Amphioxus</name>
    <dbReference type="NCBI Taxonomy" id="7741"/>
    <lineage>
        <taxon>Eukaryota</taxon>
        <taxon>Metazoa</taxon>
        <taxon>Chordata</taxon>
        <taxon>Cephalochordata</taxon>
        <taxon>Leptocardii</taxon>
        <taxon>Amphioxiformes</taxon>
        <taxon>Branchiostomatidae</taxon>
        <taxon>Branchiostoma</taxon>
    </lineage>
</organism>
<evidence type="ECO:0000256" key="1">
    <source>
        <dbReference type="SAM" id="MobiDB-lite"/>
    </source>
</evidence>
<gene>
    <name evidence="4" type="primary">LOC109466673</name>
</gene>
<dbReference type="SUPFAM" id="SSF53383">
    <property type="entry name" value="PLP-dependent transferases"/>
    <property type="match status" value="1"/>
</dbReference>
<evidence type="ECO:0000313" key="4">
    <source>
        <dbReference type="RefSeq" id="XP_019619969.1"/>
    </source>
</evidence>
<dbReference type="InterPro" id="IPR000192">
    <property type="entry name" value="Aminotrans_V_dom"/>
</dbReference>
<proteinExistence type="predicted"/>
<dbReference type="OrthoDB" id="420046at2759"/>
<dbReference type="Pfam" id="PF00266">
    <property type="entry name" value="Aminotran_5"/>
    <property type="match status" value="1"/>
</dbReference>